<evidence type="ECO:0000256" key="1">
    <source>
        <dbReference type="SAM" id="MobiDB-lite"/>
    </source>
</evidence>
<comment type="caution">
    <text evidence="2">The sequence shown here is derived from an EMBL/GenBank/DDBJ whole genome shotgun (WGS) entry which is preliminary data.</text>
</comment>
<evidence type="ECO:0000313" key="2">
    <source>
        <dbReference type="EMBL" id="PSJ05062.1"/>
    </source>
</evidence>
<dbReference type="EMBL" id="PXXO01000008">
    <property type="protein sequence ID" value="PSJ05062.1"/>
    <property type="molecule type" value="Genomic_DNA"/>
</dbReference>
<sequence>MSTAFGAGLLSACVPAHRHPTWAIYPLQRRMAHDGLAVVSQPDGYGLHIWIDTDTRQSGRCQPRWSADAARLFNGNGTAPFSSGLAPRQEYFQAVARQDVRRALRQQSQALCLQQSPRSSFSWVEPPRNAAEIKPEPYPLLEEADLLSDPNAVLEQEERLLNPAPTAPAQPGANSD</sequence>
<reference evidence="2 3" key="1">
    <citation type="journal article" date="2018" name="Environ. Microbiol.">
        <title>Ecological and genomic features of two widespread freshwater picocyanobacteria.</title>
        <authorList>
            <person name="Cabello-Yeves P.J."/>
            <person name="Picazo A."/>
            <person name="Camacho A."/>
            <person name="Callieri C."/>
            <person name="Rosselli R."/>
            <person name="Roda-Garcia J.J."/>
            <person name="Coutinho F.H."/>
            <person name="Rodriguez-Valera F."/>
        </authorList>
    </citation>
    <scope>NUCLEOTIDE SEQUENCE [LARGE SCALE GENOMIC DNA]</scope>
    <source>
        <strain evidence="2 3">Tous</strain>
    </source>
</reference>
<accession>A0A2P7MV54</accession>
<proteinExistence type="predicted"/>
<organism evidence="2 3">
    <name type="scientific">Cyanobium usitatum str. Tous</name>
    <dbReference type="NCBI Taxonomy" id="2116684"/>
    <lineage>
        <taxon>Bacteria</taxon>
        <taxon>Bacillati</taxon>
        <taxon>Cyanobacteriota</taxon>
        <taxon>Cyanophyceae</taxon>
        <taxon>Synechococcales</taxon>
        <taxon>Prochlorococcaceae</taxon>
        <taxon>Cyanobium</taxon>
    </lineage>
</organism>
<dbReference type="AlphaFoldDB" id="A0A2P7MV54"/>
<gene>
    <name evidence="2" type="ORF">C7K55_08095</name>
</gene>
<feature type="region of interest" description="Disordered" evidence="1">
    <location>
        <begin position="157"/>
        <end position="176"/>
    </location>
</feature>
<protein>
    <submittedName>
        <fullName evidence="2">Uncharacterized protein</fullName>
    </submittedName>
</protein>
<keyword evidence="3" id="KW-1185">Reference proteome</keyword>
<dbReference type="OrthoDB" id="556851at2"/>
<evidence type="ECO:0000313" key="3">
    <source>
        <dbReference type="Proteomes" id="UP000243002"/>
    </source>
</evidence>
<name>A0A2P7MV54_9CYAN</name>
<dbReference type="Proteomes" id="UP000243002">
    <property type="component" value="Unassembled WGS sequence"/>
</dbReference>